<keyword evidence="3" id="KW-1185">Reference proteome</keyword>
<evidence type="ECO:0000313" key="2">
    <source>
        <dbReference type="EMBL" id="KAG0582723.1"/>
    </source>
</evidence>
<evidence type="ECO:0000256" key="1">
    <source>
        <dbReference type="SAM" id="Phobius"/>
    </source>
</evidence>
<gene>
    <name evidence="2" type="ORF">KC19_3G080400</name>
</gene>
<dbReference type="AlphaFoldDB" id="A0A8T0IJV4"/>
<keyword evidence="1" id="KW-0472">Membrane</keyword>
<dbReference type="EMBL" id="CM026423">
    <property type="protein sequence ID" value="KAG0582723.1"/>
    <property type="molecule type" value="Genomic_DNA"/>
</dbReference>
<keyword evidence="1" id="KW-0812">Transmembrane</keyword>
<comment type="caution">
    <text evidence="2">The sequence shown here is derived from an EMBL/GenBank/DDBJ whole genome shotgun (WGS) entry which is preliminary data.</text>
</comment>
<reference evidence="2" key="1">
    <citation type="submission" date="2020-06" db="EMBL/GenBank/DDBJ databases">
        <title>WGS assembly of Ceratodon purpureus strain R40.</title>
        <authorList>
            <person name="Carey S.B."/>
            <person name="Jenkins J."/>
            <person name="Shu S."/>
            <person name="Lovell J.T."/>
            <person name="Sreedasyam A."/>
            <person name="Maumus F."/>
            <person name="Tiley G.P."/>
            <person name="Fernandez-Pozo N."/>
            <person name="Barry K."/>
            <person name="Chen C."/>
            <person name="Wang M."/>
            <person name="Lipzen A."/>
            <person name="Daum C."/>
            <person name="Saski C.A."/>
            <person name="Payton A.C."/>
            <person name="Mcbreen J.C."/>
            <person name="Conrad R.E."/>
            <person name="Kollar L.M."/>
            <person name="Olsson S."/>
            <person name="Huttunen S."/>
            <person name="Landis J.B."/>
            <person name="Wickett N.J."/>
            <person name="Johnson M.G."/>
            <person name="Rensing S.A."/>
            <person name="Grimwood J."/>
            <person name="Schmutz J."/>
            <person name="Mcdaniel S.F."/>
        </authorList>
    </citation>
    <scope>NUCLEOTIDE SEQUENCE</scope>
    <source>
        <strain evidence="2">R40</strain>
    </source>
</reference>
<protein>
    <submittedName>
        <fullName evidence="2">Uncharacterized protein</fullName>
    </submittedName>
</protein>
<organism evidence="2 3">
    <name type="scientific">Ceratodon purpureus</name>
    <name type="common">Fire moss</name>
    <name type="synonym">Dicranum purpureum</name>
    <dbReference type="NCBI Taxonomy" id="3225"/>
    <lineage>
        <taxon>Eukaryota</taxon>
        <taxon>Viridiplantae</taxon>
        <taxon>Streptophyta</taxon>
        <taxon>Embryophyta</taxon>
        <taxon>Bryophyta</taxon>
        <taxon>Bryophytina</taxon>
        <taxon>Bryopsida</taxon>
        <taxon>Dicranidae</taxon>
        <taxon>Pseudoditrichales</taxon>
        <taxon>Ditrichaceae</taxon>
        <taxon>Ceratodon</taxon>
    </lineage>
</organism>
<evidence type="ECO:0000313" key="3">
    <source>
        <dbReference type="Proteomes" id="UP000822688"/>
    </source>
</evidence>
<sequence length="158" mass="18625">MLKIMKKNRSLHQKKKMKWRMDEKMGCYHHNKNCIDMLLNVACMFETIFFGTLRFFPLSTDIEFSLPRNNINDITVYLGLSSTFIRTYFFWSFWSSQFSVLFFQICTLVDMFSACTVCTDLIESIVKVAVQYVECLLPVLDLESALCCNHLKYMQNTI</sequence>
<name>A0A8T0IJV4_CERPU</name>
<feature type="transmembrane region" description="Helical" evidence="1">
    <location>
        <begin position="38"/>
        <end position="56"/>
    </location>
</feature>
<accession>A0A8T0IJV4</accession>
<dbReference type="Proteomes" id="UP000822688">
    <property type="component" value="Chromosome 3"/>
</dbReference>
<proteinExistence type="predicted"/>
<keyword evidence="1" id="KW-1133">Transmembrane helix</keyword>